<dbReference type="InterPro" id="IPR012348">
    <property type="entry name" value="RNR-like"/>
</dbReference>
<dbReference type="InterPro" id="IPR000358">
    <property type="entry name" value="RNR_small_fam"/>
</dbReference>
<sequence length="81" mass="9601">MISKGCKSIFPIKHQEIWDRYKLHIQAFWTPEEVSLQDDLRDLQTLNDGEKHFIKNVLAFFANSEAMINENLASRFYNEII</sequence>
<dbReference type="PANTHER" id="PTHR23409:SF18">
    <property type="entry name" value="RIBONUCLEOSIDE-DIPHOSPHATE REDUCTASE SUBUNIT M2"/>
    <property type="match status" value="1"/>
</dbReference>
<proteinExistence type="predicted"/>
<evidence type="ECO:0000313" key="1">
    <source>
        <dbReference type="EMBL" id="SVE41593.1"/>
    </source>
</evidence>
<reference evidence="1" key="1">
    <citation type="submission" date="2018-05" db="EMBL/GenBank/DDBJ databases">
        <authorList>
            <person name="Lanie J.A."/>
            <person name="Ng W.-L."/>
            <person name="Kazmierczak K.M."/>
            <person name="Andrzejewski T.M."/>
            <person name="Davidsen T.M."/>
            <person name="Wayne K.J."/>
            <person name="Tettelin H."/>
            <person name="Glass J.I."/>
            <person name="Rusch D."/>
            <person name="Podicherti R."/>
            <person name="Tsui H.-C.T."/>
            <person name="Winkler M.E."/>
        </authorList>
    </citation>
    <scope>NUCLEOTIDE SEQUENCE</scope>
</reference>
<dbReference type="InterPro" id="IPR009078">
    <property type="entry name" value="Ferritin-like_SF"/>
</dbReference>
<dbReference type="PANTHER" id="PTHR23409">
    <property type="entry name" value="RIBONUCLEOSIDE-DIPHOSPHATE REDUCTASE SMALL CHAIN"/>
    <property type="match status" value="1"/>
</dbReference>
<name>A0A383DB88_9ZZZZ</name>
<dbReference type="SUPFAM" id="SSF47240">
    <property type="entry name" value="Ferritin-like"/>
    <property type="match status" value="1"/>
</dbReference>
<feature type="non-terminal residue" evidence="1">
    <location>
        <position position="81"/>
    </location>
</feature>
<dbReference type="AlphaFoldDB" id="A0A383DB88"/>
<dbReference type="GO" id="GO:0016491">
    <property type="term" value="F:oxidoreductase activity"/>
    <property type="evidence" value="ECO:0007669"/>
    <property type="project" value="InterPro"/>
</dbReference>
<organism evidence="1">
    <name type="scientific">marine metagenome</name>
    <dbReference type="NCBI Taxonomy" id="408172"/>
    <lineage>
        <taxon>unclassified sequences</taxon>
        <taxon>metagenomes</taxon>
        <taxon>ecological metagenomes</taxon>
    </lineage>
</organism>
<dbReference type="EMBL" id="UINC01215750">
    <property type="protein sequence ID" value="SVE41593.1"/>
    <property type="molecule type" value="Genomic_DNA"/>
</dbReference>
<dbReference type="Pfam" id="PF00268">
    <property type="entry name" value="Ribonuc_red_sm"/>
    <property type="match status" value="1"/>
</dbReference>
<protein>
    <submittedName>
        <fullName evidence="1">Uncharacterized protein</fullName>
    </submittedName>
</protein>
<accession>A0A383DB88</accession>
<gene>
    <name evidence="1" type="ORF">METZ01_LOCUS494447</name>
</gene>
<dbReference type="GO" id="GO:0009263">
    <property type="term" value="P:deoxyribonucleotide biosynthetic process"/>
    <property type="evidence" value="ECO:0007669"/>
    <property type="project" value="InterPro"/>
</dbReference>
<dbReference type="Gene3D" id="1.10.620.20">
    <property type="entry name" value="Ribonucleotide Reductase, subunit A"/>
    <property type="match status" value="1"/>
</dbReference>